<dbReference type="GO" id="GO:0008757">
    <property type="term" value="F:S-adenosylmethionine-dependent methyltransferase activity"/>
    <property type="evidence" value="ECO:0007669"/>
    <property type="project" value="InterPro"/>
</dbReference>
<dbReference type="GO" id="GO:0005737">
    <property type="term" value="C:cytoplasm"/>
    <property type="evidence" value="ECO:0007669"/>
    <property type="project" value="TreeGrafter"/>
</dbReference>
<accession>A0A1B9GXU0</accession>
<dbReference type="PANTHER" id="PTHR13069:SF21">
    <property type="entry name" value="ALKYLATED DNA REPAIR PROTEIN ALKB HOMOLOG 8"/>
    <property type="match status" value="1"/>
</dbReference>
<keyword evidence="6" id="KW-1185">Reference proteome</keyword>
<dbReference type="GO" id="GO:0005634">
    <property type="term" value="C:nucleus"/>
    <property type="evidence" value="ECO:0007669"/>
    <property type="project" value="TreeGrafter"/>
</dbReference>
<dbReference type="GO" id="GO:0030488">
    <property type="term" value="P:tRNA methylation"/>
    <property type="evidence" value="ECO:0007669"/>
    <property type="project" value="TreeGrafter"/>
</dbReference>
<gene>
    <name evidence="5" type="ORF">I316_02326</name>
</gene>
<evidence type="ECO:0000256" key="2">
    <source>
        <dbReference type="ARBA" id="ARBA00022679"/>
    </source>
</evidence>
<keyword evidence="1" id="KW-0489">Methyltransferase</keyword>
<dbReference type="EMBL" id="KI669497">
    <property type="protein sequence ID" value="OCF35833.1"/>
    <property type="molecule type" value="Genomic_DNA"/>
</dbReference>
<evidence type="ECO:0000256" key="3">
    <source>
        <dbReference type="SAM" id="MobiDB-lite"/>
    </source>
</evidence>
<evidence type="ECO:0000313" key="6">
    <source>
        <dbReference type="Proteomes" id="UP000092666"/>
    </source>
</evidence>
<dbReference type="GO" id="GO:0106335">
    <property type="term" value="F:tRNA (5-carboxymethyluridine(34)-5-O)-methyltransferase activity"/>
    <property type="evidence" value="ECO:0007669"/>
    <property type="project" value="TreeGrafter"/>
</dbReference>
<reference evidence="6" key="2">
    <citation type="submission" date="2013-12" db="EMBL/GenBank/DDBJ databases">
        <title>Evolution of pathogenesis and genome organization in the Tremellales.</title>
        <authorList>
            <person name="Cuomo C."/>
            <person name="Litvintseva A."/>
            <person name="Heitman J."/>
            <person name="Chen Y."/>
            <person name="Sun S."/>
            <person name="Springer D."/>
            <person name="Dromer F."/>
            <person name="Young S."/>
            <person name="Zeng Q."/>
            <person name="Chapman S."/>
            <person name="Gujja S."/>
            <person name="Saif S."/>
            <person name="Birren B."/>
        </authorList>
    </citation>
    <scope>NUCLEOTIDE SEQUENCE [LARGE SCALE GENOMIC DNA]</scope>
    <source>
        <strain evidence="6">BCC8398</strain>
    </source>
</reference>
<keyword evidence="2" id="KW-0808">Transferase</keyword>
<feature type="domain" description="Methyltransferase type 11" evidence="4">
    <location>
        <begin position="98"/>
        <end position="175"/>
    </location>
</feature>
<organism evidence="5 6">
    <name type="scientific">Kwoniella heveanensis BCC8398</name>
    <dbReference type="NCBI Taxonomy" id="1296120"/>
    <lineage>
        <taxon>Eukaryota</taxon>
        <taxon>Fungi</taxon>
        <taxon>Dikarya</taxon>
        <taxon>Basidiomycota</taxon>
        <taxon>Agaricomycotina</taxon>
        <taxon>Tremellomycetes</taxon>
        <taxon>Tremellales</taxon>
        <taxon>Cryptococcaceae</taxon>
        <taxon>Kwoniella</taxon>
    </lineage>
</organism>
<dbReference type="GO" id="GO:0000049">
    <property type="term" value="F:tRNA binding"/>
    <property type="evidence" value="ECO:0007669"/>
    <property type="project" value="TreeGrafter"/>
</dbReference>
<sequence length="465" mass="50234">MTETNSVIRAPNEAPCAKTPEGGASNPQAKKGTRPTKSKSKPIPVPVGPFEQPAEDEERTVHAVYEAIAPHFSQTRHKPWPLISSFLRSLPPNAIGIDSGAGNGKYLPVSREAGAQMIALDRSSGLLSIARDENGGECVRGDLGFSGWRRGVFDFAISVAAIHHLSTPQRRSHSVQTLIRPLALHRIPPYSRFMIYVWAYEQGEMSKRRMGVLASANGDTNARTADKEGNATDEVAAESRLGDVSAMKDGQVVSGVLDEKMSTLSLGGDAETPSQEGRIGGEKVQDVLVPWVYSKPGESSKRKPNTAAPTKTKTKKDPRMQGRGGARHSTENRDSATSGSQKQEPELELEPEPEPILGFGAGIVASEAEPAPTEPKVYHRYYHLFVEGELRSMVIEAGEKEGFVIVPDGRTDASDLSMPSIGMGNSGDTGRGIGGEQGTKWMRIRDVGWEADNWWLEGEVGLFPS</sequence>
<evidence type="ECO:0000313" key="5">
    <source>
        <dbReference type="EMBL" id="OCF35833.1"/>
    </source>
</evidence>
<proteinExistence type="predicted"/>
<dbReference type="InterPro" id="IPR013216">
    <property type="entry name" value="Methyltransf_11"/>
</dbReference>
<dbReference type="PANTHER" id="PTHR13069">
    <property type="entry name" value="ALKYLATED DNA REPAIR PROTEIN ALKB HOMOLOG 8"/>
    <property type="match status" value="1"/>
</dbReference>
<dbReference type="InterPro" id="IPR029063">
    <property type="entry name" value="SAM-dependent_MTases_sf"/>
</dbReference>
<dbReference type="SUPFAM" id="SSF53335">
    <property type="entry name" value="S-adenosyl-L-methionine-dependent methyltransferases"/>
    <property type="match status" value="1"/>
</dbReference>
<feature type="region of interest" description="Disordered" evidence="3">
    <location>
        <begin position="1"/>
        <end position="56"/>
    </location>
</feature>
<feature type="region of interest" description="Disordered" evidence="3">
    <location>
        <begin position="293"/>
        <end position="357"/>
    </location>
</feature>
<protein>
    <recommendedName>
        <fullName evidence="4">Methyltransferase type 11 domain-containing protein</fullName>
    </recommendedName>
</protein>
<dbReference type="STRING" id="1296120.A0A1B9GXU0"/>
<dbReference type="Gene3D" id="3.40.50.150">
    <property type="entry name" value="Vaccinia Virus protein VP39"/>
    <property type="match status" value="1"/>
</dbReference>
<dbReference type="Proteomes" id="UP000092666">
    <property type="component" value="Unassembled WGS sequence"/>
</dbReference>
<dbReference type="GO" id="GO:0002098">
    <property type="term" value="P:tRNA wobble uridine modification"/>
    <property type="evidence" value="ECO:0007669"/>
    <property type="project" value="TreeGrafter"/>
</dbReference>
<dbReference type="OrthoDB" id="271595at2759"/>
<dbReference type="AlphaFoldDB" id="A0A1B9GXU0"/>
<evidence type="ECO:0000256" key="1">
    <source>
        <dbReference type="ARBA" id="ARBA00022603"/>
    </source>
</evidence>
<dbReference type="InterPro" id="IPR051422">
    <property type="entry name" value="AlkB_tRNA_MeTrf/Diox"/>
</dbReference>
<reference evidence="5 6" key="1">
    <citation type="submission" date="2013-07" db="EMBL/GenBank/DDBJ databases">
        <title>The Genome Sequence of Cryptococcus heveanensis BCC8398.</title>
        <authorList>
            <consortium name="The Broad Institute Genome Sequencing Platform"/>
            <person name="Cuomo C."/>
            <person name="Litvintseva A."/>
            <person name="Chen Y."/>
            <person name="Heitman J."/>
            <person name="Sun S."/>
            <person name="Springer D."/>
            <person name="Dromer F."/>
            <person name="Young S.K."/>
            <person name="Zeng Q."/>
            <person name="Gargeya S."/>
            <person name="Fitzgerald M."/>
            <person name="Abouelleil A."/>
            <person name="Alvarado L."/>
            <person name="Berlin A.M."/>
            <person name="Chapman S.B."/>
            <person name="Dewar J."/>
            <person name="Goldberg J."/>
            <person name="Griggs A."/>
            <person name="Gujja S."/>
            <person name="Hansen M."/>
            <person name="Howarth C."/>
            <person name="Imamovic A."/>
            <person name="Larimer J."/>
            <person name="McCowan C."/>
            <person name="Murphy C."/>
            <person name="Pearson M."/>
            <person name="Priest M."/>
            <person name="Roberts A."/>
            <person name="Saif S."/>
            <person name="Shea T."/>
            <person name="Sykes S."/>
            <person name="Wortman J."/>
            <person name="Nusbaum C."/>
            <person name="Birren B."/>
        </authorList>
    </citation>
    <scope>NUCLEOTIDE SEQUENCE [LARGE SCALE GENOMIC DNA]</scope>
    <source>
        <strain evidence="5 6">BCC8398</strain>
    </source>
</reference>
<name>A0A1B9GXU0_9TREE</name>
<evidence type="ECO:0000259" key="4">
    <source>
        <dbReference type="Pfam" id="PF08241"/>
    </source>
</evidence>
<dbReference type="Pfam" id="PF08241">
    <property type="entry name" value="Methyltransf_11"/>
    <property type="match status" value="1"/>
</dbReference>
<feature type="compositionally biased region" description="Basic residues" evidence="3">
    <location>
        <begin position="31"/>
        <end position="40"/>
    </location>
</feature>